<feature type="transmembrane region" description="Helical" evidence="9">
    <location>
        <begin position="65"/>
        <end position="85"/>
    </location>
</feature>
<dbReference type="Pfam" id="PF00528">
    <property type="entry name" value="BPD_transp_1"/>
    <property type="match status" value="1"/>
</dbReference>
<dbReference type="InterPro" id="IPR035906">
    <property type="entry name" value="MetI-like_sf"/>
</dbReference>
<dbReference type="GO" id="GO:0022857">
    <property type="term" value="F:transmembrane transporter activity"/>
    <property type="evidence" value="ECO:0007669"/>
    <property type="project" value="InterPro"/>
</dbReference>
<evidence type="ECO:0000256" key="1">
    <source>
        <dbReference type="ARBA" id="ARBA00004651"/>
    </source>
</evidence>
<dbReference type="SUPFAM" id="SSF161098">
    <property type="entry name" value="MetI-like"/>
    <property type="match status" value="1"/>
</dbReference>
<dbReference type="InterPro" id="IPR043429">
    <property type="entry name" value="ArtM/GltK/GlnP/TcyL/YhdX-like"/>
</dbReference>
<comment type="subcellular location">
    <subcellularLocation>
        <location evidence="1 9">Cell membrane</location>
        <topology evidence="1 9">Multi-pass membrane protein</topology>
    </subcellularLocation>
</comment>
<feature type="transmembrane region" description="Helical" evidence="9">
    <location>
        <begin position="141"/>
        <end position="166"/>
    </location>
</feature>
<reference evidence="11 12" key="1">
    <citation type="submission" date="2017-10" db="EMBL/GenBank/DDBJ databases">
        <title>Novel microbial diversity and functional potential in the marine mammal oral microbiome.</title>
        <authorList>
            <person name="Dudek N.K."/>
            <person name="Sun C.L."/>
            <person name="Burstein D."/>
            <person name="Kantor R.S."/>
            <person name="Aliaga Goltsman D.S."/>
            <person name="Bik E.M."/>
            <person name="Thomas B.C."/>
            <person name="Banfield J.F."/>
            <person name="Relman D.A."/>
        </authorList>
    </citation>
    <scope>NUCLEOTIDE SEQUENCE [LARGE SCALE GENOMIC DNA]</scope>
    <source>
        <strain evidence="11">DOLJORAL78_47_16</strain>
    </source>
</reference>
<feature type="transmembrane region" description="Helical" evidence="9">
    <location>
        <begin position="6"/>
        <end position="21"/>
    </location>
</feature>
<evidence type="ECO:0000256" key="4">
    <source>
        <dbReference type="ARBA" id="ARBA00022475"/>
    </source>
</evidence>
<proteinExistence type="inferred from homology"/>
<keyword evidence="7 9" id="KW-1133">Transmembrane helix</keyword>
<evidence type="ECO:0000256" key="3">
    <source>
        <dbReference type="ARBA" id="ARBA00022448"/>
    </source>
</evidence>
<feature type="transmembrane region" description="Helical" evidence="9">
    <location>
        <begin position="105"/>
        <end position="129"/>
    </location>
</feature>
<accession>A0A2G6KKV8</accession>
<name>A0A2G6KKV8_9BACT</name>
<evidence type="ECO:0000313" key="12">
    <source>
        <dbReference type="Proteomes" id="UP000230821"/>
    </source>
</evidence>
<dbReference type="EMBL" id="PDSK01000020">
    <property type="protein sequence ID" value="PIE36293.1"/>
    <property type="molecule type" value="Genomic_DNA"/>
</dbReference>
<dbReference type="GO" id="GO:0043190">
    <property type="term" value="C:ATP-binding cassette (ABC) transporter complex"/>
    <property type="evidence" value="ECO:0007669"/>
    <property type="project" value="InterPro"/>
</dbReference>
<evidence type="ECO:0000256" key="5">
    <source>
        <dbReference type="ARBA" id="ARBA00022692"/>
    </source>
</evidence>
<dbReference type="InterPro" id="IPR000515">
    <property type="entry name" value="MetI-like"/>
</dbReference>
<feature type="transmembrane region" description="Helical" evidence="9">
    <location>
        <begin position="256"/>
        <end position="275"/>
    </location>
</feature>
<dbReference type="GO" id="GO:0006865">
    <property type="term" value="P:amino acid transport"/>
    <property type="evidence" value="ECO:0007669"/>
    <property type="project" value="UniProtKB-KW"/>
</dbReference>
<keyword evidence="5 9" id="KW-0812">Transmembrane</keyword>
<dbReference type="NCBIfam" id="TIGR01726">
    <property type="entry name" value="HEQRo_perm_3TM"/>
    <property type="match status" value="1"/>
</dbReference>
<dbReference type="InterPro" id="IPR010065">
    <property type="entry name" value="AA_ABC_transptr_permease_3TM"/>
</dbReference>
<keyword evidence="6" id="KW-0029">Amino-acid transport</keyword>
<gene>
    <name evidence="11" type="ORF">CSA56_00550</name>
</gene>
<evidence type="ECO:0000256" key="2">
    <source>
        <dbReference type="ARBA" id="ARBA00010072"/>
    </source>
</evidence>
<evidence type="ECO:0000256" key="9">
    <source>
        <dbReference type="RuleBase" id="RU363032"/>
    </source>
</evidence>
<evidence type="ECO:0000256" key="8">
    <source>
        <dbReference type="ARBA" id="ARBA00023136"/>
    </source>
</evidence>
<organism evidence="11 12">
    <name type="scientific">candidate division KSB3 bacterium</name>
    <dbReference type="NCBI Taxonomy" id="2044937"/>
    <lineage>
        <taxon>Bacteria</taxon>
        <taxon>candidate division KSB3</taxon>
    </lineage>
</organism>
<feature type="domain" description="ABC transmembrane type-1" evidence="10">
    <location>
        <begin position="59"/>
        <end position="275"/>
    </location>
</feature>
<keyword evidence="8 9" id="KW-0472">Membrane</keyword>
<comment type="caution">
    <text evidence="11">The sequence shown here is derived from an EMBL/GenBank/DDBJ whole genome shotgun (WGS) entry which is preliminary data.</text>
</comment>
<keyword evidence="4" id="KW-1003">Cell membrane</keyword>
<evidence type="ECO:0000256" key="6">
    <source>
        <dbReference type="ARBA" id="ARBA00022970"/>
    </source>
</evidence>
<dbReference type="Gene3D" id="1.10.3720.10">
    <property type="entry name" value="MetI-like"/>
    <property type="match status" value="1"/>
</dbReference>
<evidence type="ECO:0000313" key="11">
    <source>
        <dbReference type="EMBL" id="PIE36293.1"/>
    </source>
</evidence>
<dbReference type="AlphaFoldDB" id="A0A2G6KKV8"/>
<keyword evidence="3 9" id="KW-0813">Transport</keyword>
<sequence>MTTLDMILLSLIGGVGLYLTYRMTVSLEYKWNWGIIPQYLFRYDTEEQRWVPNLLMQGFLTTIRLSVWSTILATVLGTIAGIFRLSPSFFKRLIGRTYVELVRNIPPLVLVFLFYFFLGDQLMMALGVDDFVRKSSEHTQALLALFFAPPARFSAFLSAVITLALYEGAYITEIIRAGIQSIEKGQWEASYALGLSWWQQMRYIVLPQAIQRILPALAGQFISAIKDSAIVSIISIQELTFQGLELMAATYLTFEVWMTITVLYFVLTGACSLAVRRLEMYVQNRTT</sequence>
<comment type="similarity">
    <text evidence="2">Belongs to the binding-protein-dependent transport system permease family. HisMQ subfamily.</text>
</comment>
<dbReference type="PANTHER" id="PTHR30614">
    <property type="entry name" value="MEMBRANE COMPONENT OF AMINO ACID ABC TRANSPORTER"/>
    <property type="match status" value="1"/>
</dbReference>
<protein>
    <submittedName>
        <fullName evidence="11">Amino acid ABC transporter permease</fullName>
    </submittedName>
</protein>
<dbReference type="PROSITE" id="PS50928">
    <property type="entry name" value="ABC_TM1"/>
    <property type="match status" value="1"/>
</dbReference>
<dbReference type="PANTHER" id="PTHR30614:SF20">
    <property type="entry name" value="GLUTAMINE TRANSPORT SYSTEM PERMEASE PROTEIN GLNP"/>
    <property type="match status" value="1"/>
</dbReference>
<dbReference type="Proteomes" id="UP000230821">
    <property type="component" value="Unassembled WGS sequence"/>
</dbReference>
<evidence type="ECO:0000259" key="10">
    <source>
        <dbReference type="PROSITE" id="PS50928"/>
    </source>
</evidence>
<evidence type="ECO:0000256" key="7">
    <source>
        <dbReference type="ARBA" id="ARBA00022989"/>
    </source>
</evidence>
<dbReference type="CDD" id="cd06261">
    <property type="entry name" value="TM_PBP2"/>
    <property type="match status" value="1"/>
</dbReference>